<feature type="compositionally biased region" description="Low complexity" evidence="2">
    <location>
        <begin position="1879"/>
        <end position="1891"/>
    </location>
</feature>
<feature type="compositionally biased region" description="Polar residues" evidence="2">
    <location>
        <begin position="1845"/>
        <end position="1878"/>
    </location>
</feature>
<feature type="compositionally biased region" description="Low complexity" evidence="2">
    <location>
        <begin position="1653"/>
        <end position="1687"/>
    </location>
</feature>
<dbReference type="CDD" id="cd13243">
    <property type="entry name" value="PH_PLEKHG1_G2_G3"/>
    <property type="match status" value="1"/>
</dbReference>
<evidence type="ECO:0000259" key="3">
    <source>
        <dbReference type="PROSITE" id="PS50010"/>
    </source>
</evidence>
<feature type="region of interest" description="Disordered" evidence="2">
    <location>
        <begin position="982"/>
        <end position="1004"/>
    </location>
</feature>
<feature type="compositionally biased region" description="Polar residues" evidence="2">
    <location>
        <begin position="827"/>
        <end position="839"/>
    </location>
</feature>
<feature type="region of interest" description="Disordered" evidence="2">
    <location>
        <begin position="216"/>
        <end position="249"/>
    </location>
</feature>
<dbReference type="InterPro" id="IPR043324">
    <property type="entry name" value="PH_PLEKHG1_G2_G3"/>
</dbReference>
<feature type="region of interest" description="Disordered" evidence="2">
    <location>
        <begin position="1653"/>
        <end position="1695"/>
    </location>
</feature>
<feature type="compositionally biased region" description="Basic residues" evidence="2">
    <location>
        <begin position="301"/>
        <end position="314"/>
    </location>
</feature>
<feature type="region of interest" description="Disordered" evidence="2">
    <location>
        <begin position="1803"/>
        <end position="1913"/>
    </location>
</feature>
<name>A0ABP1QTK8_9HEXA</name>
<dbReference type="SMART" id="SM00325">
    <property type="entry name" value="RhoGEF"/>
    <property type="match status" value="1"/>
</dbReference>
<feature type="region of interest" description="Disordered" evidence="2">
    <location>
        <begin position="1211"/>
        <end position="1230"/>
    </location>
</feature>
<proteinExistence type="predicted"/>
<dbReference type="PROSITE" id="PS50010">
    <property type="entry name" value="DH_2"/>
    <property type="match status" value="1"/>
</dbReference>
<feature type="region of interest" description="Disordered" evidence="2">
    <location>
        <begin position="929"/>
        <end position="964"/>
    </location>
</feature>
<dbReference type="Proteomes" id="UP001642540">
    <property type="component" value="Unassembled WGS sequence"/>
</dbReference>
<feature type="compositionally biased region" description="Low complexity" evidence="2">
    <location>
        <begin position="1148"/>
        <end position="1157"/>
    </location>
</feature>
<feature type="region of interest" description="Disordered" evidence="2">
    <location>
        <begin position="1383"/>
        <end position="1454"/>
    </location>
</feature>
<feature type="domain" description="DH" evidence="3">
    <location>
        <begin position="372"/>
        <end position="552"/>
    </location>
</feature>
<evidence type="ECO:0000313" key="4">
    <source>
        <dbReference type="EMBL" id="CAL8111361.1"/>
    </source>
</evidence>
<evidence type="ECO:0000313" key="5">
    <source>
        <dbReference type="Proteomes" id="UP001642540"/>
    </source>
</evidence>
<feature type="compositionally biased region" description="Polar residues" evidence="2">
    <location>
        <begin position="72"/>
        <end position="122"/>
    </location>
</feature>
<feature type="compositionally biased region" description="Basic and acidic residues" evidence="2">
    <location>
        <begin position="700"/>
        <end position="709"/>
    </location>
</feature>
<gene>
    <name evidence="4" type="ORF">ODALV1_LOCUS14967</name>
</gene>
<dbReference type="InterPro" id="IPR035899">
    <property type="entry name" value="DBL_dom_sf"/>
</dbReference>
<dbReference type="CDD" id="cd00160">
    <property type="entry name" value="RhoGEF"/>
    <property type="match status" value="1"/>
</dbReference>
<feature type="region of interest" description="Disordered" evidence="2">
    <location>
        <begin position="54"/>
        <end position="201"/>
    </location>
</feature>
<dbReference type="InterPro" id="IPR011993">
    <property type="entry name" value="PH-like_dom_sf"/>
</dbReference>
<feature type="compositionally biased region" description="Basic and acidic residues" evidence="2">
    <location>
        <begin position="719"/>
        <end position="734"/>
    </location>
</feature>
<feature type="region of interest" description="Disordered" evidence="2">
    <location>
        <begin position="1081"/>
        <end position="1158"/>
    </location>
</feature>
<feature type="compositionally biased region" description="Low complexity" evidence="2">
    <location>
        <begin position="316"/>
        <end position="328"/>
    </location>
</feature>
<feature type="compositionally biased region" description="Low complexity" evidence="2">
    <location>
        <begin position="1829"/>
        <end position="1840"/>
    </location>
</feature>
<feature type="compositionally biased region" description="Low complexity" evidence="2">
    <location>
        <begin position="1383"/>
        <end position="1396"/>
    </location>
</feature>
<keyword evidence="5" id="KW-1185">Reference proteome</keyword>
<dbReference type="Gene3D" id="1.20.900.10">
    <property type="entry name" value="Dbl homology (DH) domain"/>
    <property type="match status" value="1"/>
</dbReference>
<feature type="compositionally biased region" description="Polar residues" evidence="2">
    <location>
        <begin position="785"/>
        <end position="795"/>
    </location>
</feature>
<evidence type="ECO:0000256" key="2">
    <source>
        <dbReference type="SAM" id="MobiDB-lite"/>
    </source>
</evidence>
<feature type="compositionally biased region" description="Basic residues" evidence="2">
    <location>
        <begin position="1426"/>
        <end position="1437"/>
    </location>
</feature>
<feature type="compositionally biased region" description="Polar residues" evidence="2">
    <location>
        <begin position="169"/>
        <end position="178"/>
    </location>
</feature>
<dbReference type="PANTHER" id="PTHR45924:SF2">
    <property type="entry name" value="FI17866P1"/>
    <property type="match status" value="1"/>
</dbReference>
<feature type="compositionally biased region" description="Basic and acidic residues" evidence="2">
    <location>
        <begin position="179"/>
        <end position="197"/>
    </location>
</feature>
<dbReference type="SUPFAM" id="SSF48065">
    <property type="entry name" value="DBL homology domain (DH-domain)"/>
    <property type="match status" value="1"/>
</dbReference>
<feature type="compositionally biased region" description="Polar residues" evidence="2">
    <location>
        <begin position="131"/>
        <end position="151"/>
    </location>
</feature>
<comment type="caution">
    <text evidence="4">The sequence shown here is derived from an EMBL/GenBank/DDBJ whole genome shotgun (WGS) entry which is preliminary data.</text>
</comment>
<dbReference type="InterPro" id="IPR000219">
    <property type="entry name" value="DH_dom"/>
</dbReference>
<dbReference type="Pfam" id="PF00621">
    <property type="entry name" value="RhoGEF"/>
    <property type="match status" value="1"/>
</dbReference>
<dbReference type="EMBL" id="CAXLJM020000046">
    <property type="protein sequence ID" value="CAL8111361.1"/>
    <property type="molecule type" value="Genomic_DNA"/>
</dbReference>
<dbReference type="PANTHER" id="PTHR45924">
    <property type="entry name" value="FI17866P1"/>
    <property type="match status" value="1"/>
</dbReference>
<feature type="compositionally biased region" description="Low complexity" evidence="2">
    <location>
        <begin position="1516"/>
        <end position="1531"/>
    </location>
</feature>
<dbReference type="Pfam" id="PF22697">
    <property type="entry name" value="SOS1_NGEF_PH"/>
    <property type="match status" value="1"/>
</dbReference>
<feature type="region of interest" description="Disordered" evidence="2">
    <location>
        <begin position="700"/>
        <end position="839"/>
    </location>
</feature>
<accession>A0ABP1QTK8</accession>
<dbReference type="SUPFAM" id="SSF50729">
    <property type="entry name" value="PH domain-like"/>
    <property type="match status" value="1"/>
</dbReference>
<feature type="compositionally biased region" description="Polar residues" evidence="2">
    <location>
        <begin position="1024"/>
        <end position="1045"/>
    </location>
</feature>
<evidence type="ECO:0000256" key="1">
    <source>
        <dbReference type="ARBA" id="ARBA00022553"/>
    </source>
</evidence>
<reference evidence="4 5" key="1">
    <citation type="submission" date="2024-08" db="EMBL/GenBank/DDBJ databases">
        <authorList>
            <person name="Cucini C."/>
            <person name="Frati F."/>
        </authorList>
    </citation>
    <scope>NUCLEOTIDE SEQUENCE [LARGE SCALE GENOMIC DNA]</scope>
</reference>
<dbReference type="InterPro" id="IPR055251">
    <property type="entry name" value="SOS1_NGEF_PH"/>
</dbReference>
<organism evidence="4 5">
    <name type="scientific">Orchesella dallaii</name>
    <dbReference type="NCBI Taxonomy" id="48710"/>
    <lineage>
        <taxon>Eukaryota</taxon>
        <taxon>Metazoa</taxon>
        <taxon>Ecdysozoa</taxon>
        <taxon>Arthropoda</taxon>
        <taxon>Hexapoda</taxon>
        <taxon>Collembola</taxon>
        <taxon>Entomobryomorpha</taxon>
        <taxon>Entomobryoidea</taxon>
        <taxon>Orchesellidae</taxon>
        <taxon>Orchesellinae</taxon>
        <taxon>Orchesella</taxon>
    </lineage>
</organism>
<feature type="compositionally biased region" description="Acidic residues" evidence="2">
    <location>
        <begin position="938"/>
        <end position="948"/>
    </location>
</feature>
<feature type="compositionally biased region" description="Basic and acidic residues" evidence="2">
    <location>
        <begin position="762"/>
        <end position="784"/>
    </location>
</feature>
<protein>
    <recommendedName>
        <fullName evidence="3">DH domain-containing protein</fullName>
    </recommendedName>
</protein>
<feature type="compositionally biased region" description="Low complexity" evidence="2">
    <location>
        <begin position="984"/>
        <end position="1004"/>
    </location>
</feature>
<feature type="region of interest" description="Disordered" evidence="2">
    <location>
        <begin position="301"/>
        <end position="333"/>
    </location>
</feature>
<sequence length="1913" mass="208375">MYDSHIAAASGTLSTAEEQRLLENLENNSCLENSSTSGATNRYFNASAQVRWENSESHGKSSGGGGYHPTRTCYQPSSSSSQVHECNSTTNNGDSAISNSAPATVNNSKASTMNSKMITKGSNNANINNNKTVASSTSSARNSVNQQQQQIYGALSRRLSRWSSDTRKATPSTNGKNDSVSKADYEGSNERGSDENKSPMMTTSMMMNSEKLLMNGKEQRPVSVNSVISSTSSSSTCSSESSISLSGSANGVGGVVGSATCGGIMAMMMAPRASPEEEDCATIPDADISDDEESSLDKCRYHHHHHHPNHHCAKKSNSNSNNSNNCSSDQTGSNGTERCFSNSAAKDCGDSATRGQVQGIKINRFYDPNLSYMDRVVMEIVETERVYATDLGEIISGYLEYWRDNLDENVQLDDVKELFSNIEQIHQFNSEFLKDLEGCGLDPVKVAQSFVRQNEGFSIYTQYCTNYPRTMSILTELMRHEQSAKSFRERQAALGHSLPLGSYLLKPVQRILKYHLLLQNIVKTYDHGADGCDLIVDALSAMTNIAHHINDMKRRHEHAVRVQEIQSLLYGWQGEDLTTYGELCAEGTFRAYGAKALRHVFLFDKMLLITKKKEDGILSYKTHIMCSNLMLIESVPGEPLSFHVIPFDNPRFQSTLQARNLDQKREWTLQLKRVILENYHAVIPSHARQLVMELGQCRPEDENTSEKVPTKRQHSAPEYLERRKQERRKSESTLRARLRRARKSDPGSPKESPATSRRCRRTSVDSSRERSESRDREVAIDRKMSSASCPPSTGSTEKRLVKKLSGWRRKSEPGFYGKSNGKGENGSFMSPTHSHGASNYTLDSNDSIIGEVDGELEESASQIDSCQEENGELADIDEGGHDLLIHAGEERRESIEEIVGQLVMQNQEFRRILSKQRLVHLRKALAQHQQRNLHEEETASETETEEQPDLPGTPTLRTMKNGCMKPGANNVTHFKGILEEAKPNGSNESEASSSNGIGGSSSDMMAEMSSENISIATSSADENNVLLGTSNNNPTSKNVQRTVSDPGNKATLTPRRFINGPLAHYDPLSLLWSSFRRSENRSNKHHHHGSSPEKSSGKTNIRHTHSFTCSSSRNKEMGSISIPGQNGTELNQSKEPLPHGDSGVFPNSFTSDSSSSSEANIPTLPAVWLKQQDAHLATPNNKSGSLPRSFQVGQHTMPNPPLSPFKLCSSRGTKDEMNGKNGPLKSDSTFKSRIRDGKYSDRPFTIASDKPSPSDISYDEMEQYMSKFNAQMARHSPNSSGILTTADEDVDDMATADLTPVTSMENISVSSNVHPDHKIYRSSKSSIKHILLSVTQRLTGLKANMMTGATSTSVVSNGNVNGVASGSGRGSSAVNFGSYPNISSSSSAAGPAMGSPDPNQIKENGGNMRKLSQSNNKGMHNMLPRSYRKSLKQKLRHMVKDDRDSDSENCESSVTCSSASSGFSSLGSCESSNHNLTSKIGARLAQSTEHSDYALAKLLGGSINGNGDGTNSRPRSVMSVSSTVTSLSSSTTDEKTSSDGNYLGIDYHDLAIGSNGTCPQTPCSTRSAPNNTTKDFYRSGRKAINHRDLYLSYIDQEGEAHSDSDASADSFYERSFEAIESLLENEIFPDSAIYSDASSISSGSRGNNNWGGIKSSASSGSHESSNGGNVGAGNIIISSSAKSSPSGSRRRSQFHSQNVDINSVSLLAARLSNTRLPSGSNNVTANVPKNSVEAVVAAAECIAAVAGDSRRSRLVRSQVILEKLKHLEECSRFQRNEPPSPSFEGMKSIQERRKELDLWRSGMSNRGEDESETSSQHSTSTINTVIELSPSKSTSFPSSRRCSDTDSSGGNSPLTERAVSRNSFHESSSINKTSASCGNITTASTTNGTTNDPMPKGWVKSIVGKLQGGDSTN</sequence>
<feature type="compositionally biased region" description="Polar residues" evidence="2">
    <location>
        <begin position="1122"/>
        <end position="1134"/>
    </location>
</feature>
<feature type="region of interest" description="Disordered" evidence="2">
    <location>
        <begin position="1504"/>
        <end position="1540"/>
    </location>
</feature>
<feature type="region of interest" description="Disordered" evidence="2">
    <location>
        <begin position="1024"/>
        <end position="1055"/>
    </location>
</feature>
<keyword evidence="1" id="KW-0597">Phosphoprotein</keyword>
<feature type="compositionally biased region" description="Low complexity" evidence="2">
    <location>
        <begin position="223"/>
        <end position="249"/>
    </location>
</feature>
<dbReference type="Gene3D" id="2.30.29.30">
    <property type="entry name" value="Pleckstrin-homology domain (PH domain)/Phosphotyrosine-binding domain (PTB)"/>
    <property type="match status" value="1"/>
</dbReference>